<dbReference type="Proteomes" id="UP000310158">
    <property type="component" value="Unassembled WGS sequence"/>
</dbReference>
<dbReference type="AlphaFoldDB" id="A0A4S4LRH2"/>
<reference evidence="2 3" key="1">
    <citation type="submission" date="2019-02" db="EMBL/GenBank/DDBJ databases">
        <title>Genome sequencing of the rare red list fungi Bondarzewia mesenterica.</title>
        <authorList>
            <person name="Buettner E."/>
            <person name="Kellner H."/>
        </authorList>
    </citation>
    <scope>NUCLEOTIDE SEQUENCE [LARGE SCALE GENOMIC DNA]</scope>
    <source>
        <strain evidence="2 3">DSM 108281</strain>
    </source>
</reference>
<dbReference type="EMBL" id="SGPL01000299">
    <property type="protein sequence ID" value="THH14141.1"/>
    <property type="molecule type" value="Genomic_DNA"/>
</dbReference>
<evidence type="ECO:0000313" key="2">
    <source>
        <dbReference type="EMBL" id="THH14141.1"/>
    </source>
</evidence>
<dbReference type="OrthoDB" id="3224585at2759"/>
<name>A0A4S4LRH2_9AGAM</name>
<proteinExistence type="predicted"/>
<sequence length="110" mass="12096">MAPPHADARASSAKASTNRAEDESRAFKKSHHVVDHPSITDHNINDEFFKDPPHNVDLNQGQNPKAVGINREEQGTGSPTGILGYQDVGRQKIEEVQSRLLDNESRTLDG</sequence>
<organism evidence="2 3">
    <name type="scientific">Bondarzewia mesenterica</name>
    <dbReference type="NCBI Taxonomy" id="1095465"/>
    <lineage>
        <taxon>Eukaryota</taxon>
        <taxon>Fungi</taxon>
        <taxon>Dikarya</taxon>
        <taxon>Basidiomycota</taxon>
        <taxon>Agaricomycotina</taxon>
        <taxon>Agaricomycetes</taxon>
        <taxon>Russulales</taxon>
        <taxon>Bondarzewiaceae</taxon>
        <taxon>Bondarzewia</taxon>
    </lineage>
</organism>
<comment type="caution">
    <text evidence="2">The sequence shown here is derived from an EMBL/GenBank/DDBJ whole genome shotgun (WGS) entry which is preliminary data.</text>
</comment>
<protein>
    <submittedName>
        <fullName evidence="2">Uncharacterized protein</fullName>
    </submittedName>
</protein>
<evidence type="ECO:0000256" key="1">
    <source>
        <dbReference type="SAM" id="MobiDB-lite"/>
    </source>
</evidence>
<feature type="region of interest" description="Disordered" evidence="1">
    <location>
        <begin position="1"/>
        <end position="89"/>
    </location>
</feature>
<gene>
    <name evidence="2" type="ORF">EW146_g6160</name>
</gene>
<feature type="compositionally biased region" description="Basic and acidic residues" evidence="1">
    <location>
        <begin position="19"/>
        <end position="54"/>
    </location>
</feature>
<accession>A0A4S4LRH2</accession>
<evidence type="ECO:0000313" key="3">
    <source>
        <dbReference type="Proteomes" id="UP000310158"/>
    </source>
</evidence>
<keyword evidence="3" id="KW-1185">Reference proteome</keyword>